<gene>
    <name evidence="2" type="ORF">BSZ36_06760</name>
</gene>
<feature type="transmembrane region" description="Helical" evidence="1">
    <location>
        <begin position="7"/>
        <end position="29"/>
    </location>
</feature>
<keyword evidence="1" id="KW-1133">Transmembrane helix</keyword>
<evidence type="ECO:0000256" key="1">
    <source>
        <dbReference type="SAM" id="Phobius"/>
    </source>
</evidence>
<accession>A0A259TYB8</accession>
<dbReference type="AlphaFoldDB" id="A0A259TYB8"/>
<comment type="caution">
    <text evidence="2">The sequence shown here is derived from an EMBL/GenBank/DDBJ whole genome shotgun (WGS) entry which is preliminary data.</text>
</comment>
<protein>
    <submittedName>
        <fullName evidence="2">Uncharacterized protein</fullName>
    </submittedName>
</protein>
<feature type="transmembrane region" description="Helical" evidence="1">
    <location>
        <begin position="35"/>
        <end position="58"/>
    </location>
</feature>
<dbReference type="EMBL" id="MQWB01000001">
    <property type="protein sequence ID" value="OZC02701.1"/>
    <property type="molecule type" value="Genomic_DNA"/>
</dbReference>
<sequence>MNWRRHLLWIDCSAGAAVGTLVLILHGWLSNLYALPVGFVLFMGLANVAYACGSFSLAVRRQRHLAGVQALAIANMAWGAFLIGMTVVFAREASAFGLATLVAEAVFVGGLGAVEWRHRHGLLTA</sequence>
<dbReference type="InParanoid" id="A0A259TYB8"/>
<feature type="transmembrane region" description="Helical" evidence="1">
    <location>
        <begin position="70"/>
        <end position="89"/>
    </location>
</feature>
<dbReference type="Proteomes" id="UP000216446">
    <property type="component" value="Unassembled WGS sequence"/>
</dbReference>
<keyword evidence="1" id="KW-0472">Membrane</keyword>
<keyword evidence="1" id="KW-0812">Transmembrane</keyword>
<evidence type="ECO:0000313" key="2">
    <source>
        <dbReference type="EMBL" id="OZC02701.1"/>
    </source>
</evidence>
<dbReference type="OrthoDB" id="7066177at2"/>
<evidence type="ECO:0000313" key="3">
    <source>
        <dbReference type="Proteomes" id="UP000216446"/>
    </source>
</evidence>
<organism evidence="2 3">
    <name type="scientific">Rubricoccus marinus</name>
    <dbReference type="NCBI Taxonomy" id="716817"/>
    <lineage>
        <taxon>Bacteria</taxon>
        <taxon>Pseudomonadati</taxon>
        <taxon>Rhodothermota</taxon>
        <taxon>Rhodothermia</taxon>
        <taxon>Rhodothermales</taxon>
        <taxon>Rubricoccaceae</taxon>
        <taxon>Rubricoccus</taxon>
    </lineage>
</organism>
<feature type="transmembrane region" description="Helical" evidence="1">
    <location>
        <begin position="95"/>
        <end position="114"/>
    </location>
</feature>
<name>A0A259TYB8_9BACT</name>
<reference evidence="2 3" key="1">
    <citation type="submission" date="2016-11" db="EMBL/GenBank/DDBJ databases">
        <title>Study of marine rhodopsin-containing bacteria.</title>
        <authorList>
            <person name="Yoshizawa S."/>
            <person name="Kumagai Y."/>
            <person name="Kogure K."/>
        </authorList>
    </citation>
    <scope>NUCLEOTIDE SEQUENCE [LARGE SCALE GENOMIC DNA]</scope>
    <source>
        <strain evidence="2 3">SG-29</strain>
    </source>
</reference>
<proteinExistence type="predicted"/>
<dbReference type="RefSeq" id="WP_094547204.1">
    <property type="nucleotide sequence ID" value="NZ_MQWB01000001.1"/>
</dbReference>
<keyword evidence="3" id="KW-1185">Reference proteome</keyword>